<dbReference type="AlphaFoldDB" id="A0A8J2V8P3"/>
<dbReference type="Gene3D" id="2.60.40.10">
    <property type="entry name" value="Immunoglobulins"/>
    <property type="match status" value="1"/>
</dbReference>
<evidence type="ECO:0000313" key="4">
    <source>
        <dbReference type="EMBL" id="GGD87665.1"/>
    </source>
</evidence>
<feature type="chain" id="PRO_5035318838" description="Secretion system C-terminal sorting domain-containing protein" evidence="2">
    <location>
        <begin position="21"/>
        <end position="564"/>
    </location>
</feature>
<comment type="caution">
    <text evidence="4">The sequence shown here is derived from an EMBL/GenBank/DDBJ whole genome shotgun (WGS) entry which is preliminary data.</text>
</comment>
<evidence type="ECO:0000313" key="5">
    <source>
        <dbReference type="Proteomes" id="UP000652231"/>
    </source>
</evidence>
<proteinExistence type="predicted"/>
<keyword evidence="5" id="KW-1185">Reference proteome</keyword>
<name>A0A8J2V8P3_9FLAO</name>
<reference evidence="4" key="2">
    <citation type="submission" date="2020-09" db="EMBL/GenBank/DDBJ databases">
        <authorList>
            <person name="Sun Q."/>
            <person name="Zhou Y."/>
        </authorList>
    </citation>
    <scope>NUCLEOTIDE SEQUENCE</scope>
    <source>
        <strain evidence="4">CGMCC 1.12924</strain>
    </source>
</reference>
<dbReference type="Pfam" id="PF18962">
    <property type="entry name" value="Por_Secre_tail"/>
    <property type="match status" value="1"/>
</dbReference>
<dbReference type="NCBIfam" id="TIGR04183">
    <property type="entry name" value="Por_Secre_tail"/>
    <property type="match status" value="1"/>
</dbReference>
<dbReference type="Pfam" id="PF11551">
    <property type="entry name" value="Omp28"/>
    <property type="match status" value="1"/>
</dbReference>
<sequence length="564" mass="60869">MFKKLLTGTALLMIAFPLFSQTIVSTDPENKKVILEEFTGINCVYCPDGHAIAQAIKNNNPDEVFLVNIHVGGYATPGAGQPDFRTPFGTAINNQAGVLGYPAGTVNRHVFPGWSQNGANGTAMSRNFWTAASNQILDQPSYVNMGVEASIDVNTRELTVHVEAYYTDDSPVGTNKLNVALLQNNTLGPQTGGGMGNEYVHMHRLVHMVTGQWGVDVNTTTEGSFVDETFTYTIPNDYNGVPVDFFEAEMEVVVFMTETQQEVISGNGAYATYTGLANNNDAAIQSVVEIDDQCSGVLAPTLKVQNLGLDPLTSLDIEYSVNGGTPEVYTWSGNLTSLLIDEIELPEISYDILANNELVITLSEDDDNSNNEYSANFDQAIESGYELDLTIQTDGWGTEVRWNIKNADGTTIAQGGPYGNNQTINVPTITVTDDCYTFNLIDTFGDGGGPVSLVDSDGLVIYSTSGNYGSGESTNFSTTGNPLSINDNDINQVVLYPNPSYGIVNVQTNSPVSISVFDITGKLVNSIEEVNNGENIDLSTLQAGMYLVKINDGINQQTQKLIIK</sequence>
<feature type="signal peptide" evidence="2">
    <location>
        <begin position="1"/>
        <end position="20"/>
    </location>
</feature>
<evidence type="ECO:0000259" key="3">
    <source>
        <dbReference type="Pfam" id="PF18962"/>
    </source>
</evidence>
<dbReference type="EMBL" id="BMGK01000003">
    <property type="protein sequence ID" value="GGD87665.1"/>
    <property type="molecule type" value="Genomic_DNA"/>
</dbReference>
<accession>A0A8J2V8P3</accession>
<protein>
    <recommendedName>
        <fullName evidence="3">Secretion system C-terminal sorting domain-containing protein</fullName>
    </recommendedName>
</protein>
<dbReference type="Proteomes" id="UP000652231">
    <property type="component" value="Unassembled WGS sequence"/>
</dbReference>
<dbReference type="InterPro" id="IPR026444">
    <property type="entry name" value="Secre_tail"/>
</dbReference>
<gene>
    <name evidence="4" type="ORF">GCM10011312_09600</name>
</gene>
<evidence type="ECO:0000256" key="1">
    <source>
        <dbReference type="ARBA" id="ARBA00022729"/>
    </source>
</evidence>
<organism evidence="4 5">
    <name type="scientific">Planktosalinus lacus</name>
    <dbReference type="NCBI Taxonomy" id="1526573"/>
    <lineage>
        <taxon>Bacteria</taxon>
        <taxon>Pseudomonadati</taxon>
        <taxon>Bacteroidota</taxon>
        <taxon>Flavobacteriia</taxon>
        <taxon>Flavobacteriales</taxon>
        <taxon>Flavobacteriaceae</taxon>
        <taxon>Planktosalinus</taxon>
    </lineage>
</organism>
<feature type="domain" description="Secretion system C-terminal sorting" evidence="3">
    <location>
        <begin position="495"/>
        <end position="563"/>
    </location>
</feature>
<evidence type="ECO:0000256" key="2">
    <source>
        <dbReference type="SAM" id="SignalP"/>
    </source>
</evidence>
<keyword evidence="1 2" id="KW-0732">Signal</keyword>
<dbReference type="InterPro" id="IPR013783">
    <property type="entry name" value="Ig-like_fold"/>
</dbReference>
<dbReference type="RefSeq" id="WP_188440047.1">
    <property type="nucleotide sequence ID" value="NZ_BMGK01000003.1"/>
</dbReference>
<dbReference type="InterPro" id="IPR021615">
    <property type="entry name" value="Omp28"/>
</dbReference>
<reference evidence="4" key="1">
    <citation type="journal article" date="2014" name="Int. J. Syst. Evol. Microbiol.">
        <title>Complete genome sequence of Corynebacterium casei LMG S-19264T (=DSM 44701T), isolated from a smear-ripened cheese.</title>
        <authorList>
            <consortium name="US DOE Joint Genome Institute (JGI-PGF)"/>
            <person name="Walter F."/>
            <person name="Albersmeier A."/>
            <person name="Kalinowski J."/>
            <person name="Ruckert C."/>
        </authorList>
    </citation>
    <scope>NUCLEOTIDE SEQUENCE</scope>
    <source>
        <strain evidence="4">CGMCC 1.12924</strain>
    </source>
</reference>